<reference evidence="3" key="1">
    <citation type="journal article" date="2019" name="Int. J. Syst. Evol. Microbiol.">
        <title>The Global Catalogue of Microorganisms (GCM) 10K type strain sequencing project: providing services to taxonomists for standard genome sequencing and annotation.</title>
        <authorList>
            <consortium name="The Broad Institute Genomics Platform"/>
            <consortium name="The Broad Institute Genome Sequencing Center for Infectious Disease"/>
            <person name="Wu L."/>
            <person name="Ma J."/>
        </authorList>
    </citation>
    <scope>NUCLEOTIDE SEQUENCE [LARGE SCALE GENOMIC DNA]</scope>
    <source>
        <strain evidence="3">KCTC 32514</strain>
    </source>
</reference>
<evidence type="ECO:0000259" key="1">
    <source>
        <dbReference type="Pfam" id="PF00535"/>
    </source>
</evidence>
<keyword evidence="3" id="KW-1185">Reference proteome</keyword>
<dbReference type="SUPFAM" id="SSF53448">
    <property type="entry name" value="Nucleotide-diphospho-sugar transferases"/>
    <property type="match status" value="1"/>
</dbReference>
<dbReference type="CDD" id="cd00761">
    <property type="entry name" value="Glyco_tranf_GTA_type"/>
    <property type="match status" value="1"/>
</dbReference>
<proteinExistence type="predicted"/>
<sequence>MELKKNKETELVSVLMTVYNREKYIAEAIESIINSTYKNWELIIVDDQSKDNSVAIAKSYQAKDDRIKVYVNEINLGDYPNRNQAASYAKGKYLKYVDADDMIYPHGLEQLVYYIEQFPEAGYGLCSLPQDKLQQFPFQLSAKDAYQRHYFQQPLFHKAPLSSIIKREAFETIGGFSGKQHLGDFEMWHMLSNKYNVVLMPQGIVWYREHDDQQMNDNRTDPFVPFKYILLAEELLKSDKCPLKGLDQEKAIQKVRKQQSNAILSAMKHHSISKAIEMKTKNGMSFYTILKNKFKK</sequence>
<feature type="domain" description="Glycosyltransferase 2-like" evidence="1">
    <location>
        <begin position="13"/>
        <end position="173"/>
    </location>
</feature>
<accession>A0ABW5ZWY9</accession>
<dbReference type="EMBL" id="JBHUOS010000014">
    <property type="protein sequence ID" value="MFD2917452.1"/>
    <property type="molecule type" value="Genomic_DNA"/>
</dbReference>
<organism evidence="2 3">
    <name type="scientific">Psychroserpens luteus</name>
    <dbReference type="NCBI Taxonomy" id="1434066"/>
    <lineage>
        <taxon>Bacteria</taxon>
        <taxon>Pseudomonadati</taxon>
        <taxon>Bacteroidota</taxon>
        <taxon>Flavobacteriia</taxon>
        <taxon>Flavobacteriales</taxon>
        <taxon>Flavobacteriaceae</taxon>
        <taxon>Psychroserpens</taxon>
    </lineage>
</organism>
<evidence type="ECO:0000313" key="3">
    <source>
        <dbReference type="Proteomes" id="UP001597548"/>
    </source>
</evidence>
<protein>
    <submittedName>
        <fullName evidence="2">Glycosyltransferase family 2 protein</fullName>
    </submittedName>
</protein>
<dbReference type="Gene3D" id="3.90.550.10">
    <property type="entry name" value="Spore Coat Polysaccharide Biosynthesis Protein SpsA, Chain A"/>
    <property type="match status" value="1"/>
</dbReference>
<dbReference type="Pfam" id="PF00535">
    <property type="entry name" value="Glycos_transf_2"/>
    <property type="match status" value="1"/>
</dbReference>
<dbReference type="InterPro" id="IPR029044">
    <property type="entry name" value="Nucleotide-diphossugar_trans"/>
</dbReference>
<evidence type="ECO:0000313" key="2">
    <source>
        <dbReference type="EMBL" id="MFD2917452.1"/>
    </source>
</evidence>
<dbReference type="RefSeq" id="WP_194508866.1">
    <property type="nucleotide sequence ID" value="NZ_JADILU010000006.1"/>
</dbReference>
<gene>
    <name evidence="2" type="ORF">ACFS29_17490</name>
</gene>
<dbReference type="InterPro" id="IPR001173">
    <property type="entry name" value="Glyco_trans_2-like"/>
</dbReference>
<dbReference type="PANTHER" id="PTHR22916">
    <property type="entry name" value="GLYCOSYLTRANSFERASE"/>
    <property type="match status" value="1"/>
</dbReference>
<dbReference type="PANTHER" id="PTHR22916:SF3">
    <property type="entry name" value="UDP-GLCNAC:BETAGAL BETA-1,3-N-ACETYLGLUCOSAMINYLTRANSFERASE-LIKE PROTEIN 1"/>
    <property type="match status" value="1"/>
</dbReference>
<dbReference type="Proteomes" id="UP001597548">
    <property type="component" value="Unassembled WGS sequence"/>
</dbReference>
<name>A0ABW5ZWY9_9FLAO</name>
<comment type="caution">
    <text evidence="2">The sequence shown here is derived from an EMBL/GenBank/DDBJ whole genome shotgun (WGS) entry which is preliminary data.</text>
</comment>